<dbReference type="AlphaFoldDB" id="A0A2A6BJS9"/>
<sequence length="122" mass="13517">MYIEETADECKSQPRNEKKASIELDLAQLGEEQTKVAHHLARKAGDTISRLLGLAQLKNVDSLKISNLGFSRVLMTMSIVIFHIEHPLAPDDVTSKMRNLKRRNLAKTIFDVTSSVANGGSI</sequence>
<evidence type="ECO:0000313" key="1">
    <source>
        <dbReference type="EnsemblMetazoa" id="PPA39313.1"/>
    </source>
</evidence>
<gene>
    <name evidence="1" type="primary">WBGene00277682</name>
</gene>
<reference evidence="1" key="2">
    <citation type="submission" date="2022-06" db="UniProtKB">
        <authorList>
            <consortium name="EnsemblMetazoa"/>
        </authorList>
    </citation>
    <scope>IDENTIFICATION</scope>
    <source>
        <strain evidence="1">PS312</strain>
    </source>
</reference>
<dbReference type="EnsemblMetazoa" id="PPA39313.1">
    <property type="protein sequence ID" value="PPA39313.1"/>
    <property type="gene ID" value="WBGene00277682"/>
</dbReference>
<name>A0A2A6BJS9_PRIPA</name>
<dbReference type="Proteomes" id="UP000005239">
    <property type="component" value="Unassembled WGS sequence"/>
</dbReference>
<proteinExistence type="predicted"/>
<keyword evidence="2" id="KW-1185">Reference proteome</keyword>
<protein>
    <submittedName>
        <fullName evidence="1">Uncharacterized protein</fullName>
    </submittedName>
</protein>
<organism evidence="1 2">
    <name type="scientific">Pristionchus pacificus</name>
    <name type="common">Parasitic nematode worm</name>
    <dbReference type="NCBI Taxonomy" id="54126"/>
    <lineage>
        <taxon>Eukaryota</taxon>
        <taxon>Metazoa</taxon>
        <taxon>Ecdysozoa</taxon>
        <taxon>Nematoda</taxon>
        <taxon>Chromadorea</taxon>
        <taxon>Rhabditida</taxon>
        <taxon>Rhabditina</taxon>
        <taxon>Diplogasteromorpha</taxon>
        <taxon>Diplogasteroidea</taxon>
        <taxon>Neodiplogasteridae</taxon>
        <taxon>Pristionchus</taxon>
    </lineage>
</organism>
<evidence type="ECO:0000313" key="2">
    <source>
        <dbReference type="Proteomes" id="UP000005239"/>
    </source>
</evidence>
<reference evidence="2" key="1">
    <citation type="journal article" date="2008" name="Nat. Genet.">
        <title>The Pristionchus pacificus genome provides a unique perspective on nematode lifestyle and parasitism.</title>
        <authorList>
            <person name="Dieterich C."/>
            <person name="Clifton S.W."/>
            <person name="Schuster L.N."/>
            <person name="Chinwalla A."/>
            <person name="Delehaunty K."/>
            <person name="Dinkelacker I."/>
            <person name="Fulton L."/>
            <person name="Fulton R."/>
            <person name="Godfrey J."/>
            <person name="Minx P."/>
            <person name="Mitreva M."/>
            <person name="Roeseler W."/>
            <person name="Tian H."/>
            <person name="Witte H."/>
            <person name="Yang S.P."/>
            <person name="Wilson R.K."/>
            <person name="Sommer R.J."/>
        </authorList>
    </citation>
    <scope>NUCLEOTIDE SEQUENCE [LARGE SCALE GENOMIC DNA]</scope>
    <source>
        <strain evidence="2">PS312</strain>
    </source>
</reference>
<accession>A0A8R1UVS3</accession>
<accession>A0A2A6BJS9</accession>